<reference evidence="4" key="1">
    <citation type="submission" date="2016-11" db="UniProtKB">
        <authorList>
            <consortium name="WormBaseParasite"/>
        </authorList>
    </citation>
    <scope>IDENTIFICATION</scope>
</reference>
<name>A0A1I8J957_9PLAT</name>
<keyword evidence="2" id="KW-0812">Transmembrane</keyword>
<feature type="transmembrane region" description="Helical" evidence="2">
    <location>
        <begin position="226"/>
        <end position="246"/>
    </location>
</feature>
<feature type="compositionally biased region" description="Polar residues" evidence="1">
    <location>
        <begin position="484"/>
        <end position="512"/>
    </location>
</feature>
<feature type="region of interest" description="Disordered" evidence="1">
    <location>
        <begin position="458"/>
        <end position="513"/>
    </location>
</feature>
<sequence length="540" mass="59105">FVIKFANLNYVFNSGAVNANICESFNEYAASELLGAVVSATVRQSVATGSLPVETVRLHYQDGKSAGVGVESVGDWGSSGREDPTAVEIPCRSLLMDSCPIGGTRWRLTAVTCIARLIRFHSPLFKMFLPPPPPPWPPPNSCLGDSSTKRLFRMSIRRPNLARKSAPRIGGVSATMKFAGYRRRSCGTATDTMGRRTYLLGLLSNGTGAPPVTTAPAETPYDHNGAMWYVVTVVTVYAMAILFMIVSHINRRAGKRELDREVSAFLRSTPTVRVEEERQRRRNLKRAMQPFIRLALDRRTVAIQVSPCGGDGLGGSRDLLTLPSMETLTSLSAELLPTTDRVMPARARHLSGRFTTSEASLHSGCTWHGTSADDADIVVVSGLNDKIVQCCLDPAESLIIRSRRRLRAVPSETELGESASSRHPRMLTAVMEQQHASARAPASEALFGRWPLNHSGLDEAHQAAQSRNWLESQPPPQRQLPEESFTSPSKTHVPSLNGTNYMGASTTQQQQAGRPRCRCVPVLVQQRAQEQWKIPAATVV</sequence>
<keyword evidence="2" id="KW-1133">Transmembrane helix</keyword>
<proteinExistence type="predicted"/>
<organism evidence="3 4">
    <name type="scientific">Macrostomum lignano</name>
    <dbReference type="NCBI Taxonomy" id="282301"/>
    <lineage>
        <taxon>Eukaryota</taxon>
        <taxon>Metazoa</taxon>
        <taxon>Spiralia</taxon>
        <taxon>Lophotrochozoa</taxon>
        <taxon>Platyhelminthes</taxon>
        <taxon>Rhabditophora</taxon>
        <taxon>Macrostomorpha</taxon>
        <taxon>Macrostomida</taxon>
        <taxon>Macrostomidae</taxon>
        <taxon>Macrostomum</taxon>
    </lineage>
</organism>
<accession>A0A1I8J957</accession>
<keyword evidence="2" id="KW-0472">Membrane</keyword>
<dbReference type="AlphaFoldDB" id="A0A1I8J957"/>
<evidence type="ECO:0000256" key="2">
    <source>
        <dbReference type="SAM" id="Phobius"/>
    </source>
</evidence>
<keyword evidence="3" id="KW-1185">Reference proteome</keyword>
<dbReference type="Proteomes" id="UP000095280">
    <property type="component" value="Unplaced"/>
</dbReference>
<protein>
    <submittedName>
        <fullName evidence="4">GPS domain-containing protein</fullName>
    </submittedName>
</protein>
<dbReference type="WBParaSite" id="maker-uti_cns_0046210-snap-gene-0.16-mRNA-1">
    <property type="protein sequence ID" value="maker-uti_cns_0046210-snap-gene-0.16-mRNA-1"/>
    <property type="gene ID" value="maker-uti_cns_0046210-snap-gene-0.16"/>
</dbReference>
<evidence type="ECO:0000313" key="3">
    <source>
        <dbReference type="Proteomes" id="UP000095280"/>
    </source>
</evidence>
<evidence type="ECO:0000256" key="1">
    <source>
        <dbReference type="SAM" id="MobiDB-lite"/>
    </source>
</evidence>
<evidence type="ECO:0000313" key="4">
    <source>
        <dbReference type="WBParaSite" id="maker-uti_cns_0046210-snap-gene-0.16-mRNA-1"/>
    </source>
</evidence>